<accession>A0A8S3UBU3</accession>
<protein>
    <recommendedName>
        <fullName evidence="1">HAT C-terminal dimerisation domain-containing protein</fullName>
    </recommendedName>
</protein>
<dbReference type="SUPFAM" id="SSF53098">
    <property type="entry name" value="Ribonuclease H-like"/>
    <property type="match status" value="1"/>
</dbReference>
<dbReference type="PANTHER" id="PTHR46289:SF17">
    <property type="entry name" value="HAT C-TERMINAL DIMERISATION DOMAIN-CONTAINING PROTEIN"/>
    <property type="match status" value="1"/>
</dbReference>
<dbReference type="InterPro" id="IPR052958">
    <property type="entry name" value="IFN-induced_PKR_regulator"/>
</dbReference>
<evidence type="ECO:0000313" key="3">
    <source>
        <dbReference type="Proteomes" id="UP000683360"/>
    </source>
</evidence>
<dbReference type="OrthoDB" id="6143007at2759"/>
<proteinExistence type="predicted"/>
<sequence>MSTVQEIAFSFDYSAKRLLAFSEELSDNQNVKEQLDRRTKLRTLCETRWSSRADSLFTFLNAFPVVVSSLDALKDDRDDKAAQYVNAILKFDFMIALVVAEHLLSATEARIVVQRLDNERTDPNVWTALFEKAVKVGEEFEIPPSTPRRAGRQMHRQNHPINDPSEYWRVSLYLVFLDHLVTEITSRVIKNEGRFSAEYLIPSKLQALTDQTTNSIFETFHVDLGDRQAFDDEVARWKIRWDMVDGQRPQKLLETLNATNKDLYPNIYSILTVLLTMPVSSASSERSFSAMRRIKSYLRATMGDERLSNLSILHIHRARSVNITDIIDKFSVKKNRRFNFV</sequence>
<evidence type="ECO:0000313" key="2">
    <source>
        <dbReference type="EMBL" id="CAG2243784.1"/>
    </source>
</evidence>
<dbReference type="Pfam" id="PF05699">
    <property type="entry name" value="Dimer_Tnp_hAT"/>
    <property type="match status" value="1"/>
</dbReference>
<comment type="caution">
    <text evidence="2">The sequence shown here is derived from an EMBL/GenBank/DDBJ whole genome shotgun (WGS) entry which is preliminary data.</text>
</comment>
<dbReference type="InterPro" id="IPR012337">
    <property type="entry name" value="RNaseH-like_sf"/>
</dbReference>
<name>A0A8S3UBU3_MYTED</name>
<dbReference type="AlphaFoldDB" id="A0A8S3UBU3"/>
<gene>
    <name evidence="2" type="ORF">MEDL_55908</name>
</gene>
<reference evidence="2" key="1">
    <citation type="submission" date="2021-03" db="EMBL/GenBank/DDBJ databases">
        <authorList>
            <person name="Bekaert M."/>
        </authorList>
    </citation>
    <scope>NUCLEOTIDE SEQUENCE</scope>
</reference>
<dbReference type="InterPro" id="IPR008906">
    <property type="entry name" value="HATC_C_dom"/>
</dbReference>
<organism evidence="2 3">
    <name type="scientific">Mytilus edulis</name>
    <name type="common">Blue mussel</name>
    <dbReference type="NCBI Taxonomy" id="6550"/>
    <lineage>
        <taxon>Eukaryota</taxon>
        <taxon>Metazoa</taxon>
        <taxon>Spiralia</taxon>
        <taxon>Lophotrochozoa</taxon>
        <taxon>Mollusca</taxon>
        <taxon>Bivalvia</taxon>
        <taxon>Autobranchia</taxon>
        <taxon>Pteriomorphia</taxon>
        <taxon>Mytilida</taxon>
        <taxon>Mytiloidea</taxon>
        <taxon>Mytilidae</taxon>
        <taxon>Mytilinae</taxon>
        <taxon>Mytilus</taxon>
    </lineage>
</organism>
<keyword evidence="3" id="KW-1185">Reference proteome</keyword>
<dbReference type="GO" id="GO:0046983">
    <property type="term" value="F:protein dimerization activity"/>
    <property type="evidence" value="ECO:0007669"/>
    <property type="project" value="InterPro"/>
</dbReference>
<dbReference type="PANTHER" id="PTHR46289">
    <property type="entry name" value="52 KDA REPRESSOR OF THE INHIBITOR OF THE PROTEIN KINASE-LIKE PROTEIN-RELATED"/>
    <property type="match status" value="1"/>
</dbReference>
<dbReference type="EMBL" id="CAJPWZ010002715">
    <property type="protein sequence ID" value="CAG2243784.1"/>
    <property type="molecule type" value="Genomic_DNA"/>
</dbReference>
<feature type="domain" description="HAT C-terminal dimerisation" evidence="1">
    <location>
        <begin position="241"/>
        <end position="317"/>
    </location>
</feature>
<evidence type="ECO:0000259" key="1">
    <source>
        <dbReference type="Pfam" id="PF05699"/>
    </source>
</evidence>
<dbReference type="Proteomes" id="UP000683360">
    <property type="component" value="Unassembled WGS sequence"/>
</dbReference>